<dbReference type="SUPFAM" id="SSF56672">
    <property type="entry name" value="DNA/RNA polymerases"/>
    <property type="match status" value="1"/>
</dbReference>
<dbReference type="EMBL" id="JACTAM010002334">
    <property type="protein sequence ID" value="KAI2645082.1"/>
    <property type="molecule type" value="Genomic_DNA"/>
</dbReference>
<evidence type="ECO:0000256" key="3">
    <source>
        <dbReference type="SAM" id="MobiDB-lite"/>
    </source>
</evidence>
<dbReference type="Gene3D" id="1.10.150.130">
    <property type="match status" value="1"/>
</dbReference>
<dbReference type="SUPFAM" id="SSF47823">
    <property type="entry name" value="lambda integrase-like, N-terminal domain"/>
    <property type="match status" value="1"/>
</dbReference>
<dbReference type="InterPro" id="IPR043502">
    <property type="entry name" value="DNA/RNA_pol_sf"/>
</dbReference>
<dbReference type="InterPro" id="IPR013762">
    <property type="entry name" value="Integrase-like_cat_sf"/>
</dbReference>
<feature type="compositionally biased region" description="Basic and acidic residues" evidence="3">
    <location>
        <begin position="229"/>
        <end position="239"/>
    </location>
</feature>
<comment type="caution">
    <text evidence="4">The sequence shown here is derived from an EMBL/GenBank/DDBJ whole genome shotgun (WGS) entry which is preliminary data.</text>
</comment>
<keyword evidence="5" id="KW-1185">Reference proteome</keyword>
<accession>A0ABQ8L334</accession>
<dbReference type="Proteomes" id="UP000830375">
    <property type="component" value="Unassembled WGS sequence"/>
</dbReference>
<name>A0ABQ8L334_LABRO</name>
<organism evidence="4 5">
    <name type="scientific">Labeo rohita</name>
    <name type="common">Indian major carp</name>
    <name type="synonym">Cyprinus rohita</name>
    <dbReference type="NCBI Taxonomy" id="84645"/>
    <lineage>
        <taxon>Eukaryota</taxon>
        <taxon>Metazoa</taxon>
        <taxon>Chordata</taxon>
        <taxon>Craniata</taxon>
        <taxon>Vertebrata</taxon>
        <taxon>Euteleostomi</taxon>
        <taxon>Actinopterygii</taxon>
        <taxon>Neopterygii</taxon>
        <taxon>Teleostei</taxon>
        <taxon>Ostariophysi</taxon>
        <taxon>Cypriniformes</taxon>
        <taxon>Cyprinidae</taxon>
        <taxon>Labeoninae</taxon>
        <taxon>Labeonini</taxon>
        <taxon>Labeo</taxon>
    </lineage>
</organism>
<proteinExistence type="predicted"/>
<protein>
    <submittedName>
        <fullName evidence="4">ORF V: Enzymatic polyprotein</fullName>
    </submittedName>
</protein>
<gene>
    <name evidence="4" type="ORF">H4Q32_027373</name>
</gene>
<keyword evidence="1" id="KW-0238">DNA-binding</keyword>
<evidence type="ECO:0000313" key="4">
    <source>
        <dbReference type="EMBL" id="KAI2645082.1"/>
    </source>
</evidence>
<dbReference type="PANTHER" id="PTHR35617:SF3">
    <property type="entry name" value="CORE-BINDING (CB) DOMAIN-CONTAINING PROTEIN"/>
    <property type="match status" value="1"/>
</dbReference>
<dbReference type="InterPro" id="IPR010998">
    <property type="entry name" value="Integrase_recombinase_N"/>
</dbReference>
<dbReference type="PANTHER" id="PTHR35617">
    <property type="entry name" value="PHAGE_INTEGRASE DOMAIN-CONTAINING PROTEIN"/>
    <property type="match status" value="1"/>
</dbReference>
<sequence length="1420" mass="155404">MFPFSLSHSMYVGTDRRIGDRFGRPIYLECKKTSQCLLVCDNCTSWSTLQREYLTSSRCIAYLLFASGPSTCAVCCEWRRTSSWEVSLRVGAGVTARTAGREDEWECSQQACTNELLCGCGHFPVCLSTSGSIPKRAIHSLTLHPFKDDIQTMSSSGPAQKKPTSVNNPGDLRVTVRKTPQSQPPRAPYSCMTLQPVELPEGRSDPSCAVPVITFGAPPDDQMSIAASEGERMSSRDEDSAALPPSGVAALPESDPEMAAMLSRAAVSVGLEWNPPPCPEPSWLDDWFLGAARAGSQLPAPVPFFPEVHEEVTKPWMAPFSTRSRSGPSSILTTLDGGVAKGYVELPPVEWSVAMQLCPKTANSWWGNPRLPSRACKFSSSLAGKAYTACGEATSALHAMALLQVHQAKALKELHEGSSDPGVMQELQAATDLALRATKVTARSLDRVMSTLVVQERHLWLNLADMRKPDKVRFFNAPVCQAGLFGDALLPQPSRRLQALHLLVAEGNPWRPPPPLLSLSSSLHLGGRLALPRPSRWLIRTIRLSYVIQFARHPPKYRGIHFTSVRSSDARLANRDWRPAGEGRDRAGLSSRYEDWVLQPLLHSAQERWWVTANLGPANLESGPAQAPVQDVNAKTHSRVPFLQFAFEGRAYQYKVLLFRLSLSPRVFTKVAEAAIVPLRECGVRILNYLNDWLILAQSRTSCVNTGTWCSDTSACWDFGSTGKRANSPRCRGSLFSCGVGLGQSDSATHRGTCPVSAKLFEFIQRQDSGPTETFSEAPGAYGIRSRSNAAQVASYEAASALASQPSPEMGVAEWHAPGTHHPILSPNLWPMVGPFFSTGGSPSRSGVQAWCGVHGCLGQGLGGHVQRACSPGLWTGPQLQWHINCLELLAVRLALGRLKRLLHGKHVLVHTDNTATVAYINHQGGLRSRCMWQLARHLLLWSQKHLRSLWAIHIPGVLNRAADELSRQPVLPGEWRLHPQVVQLIWDFFGATQVDLFASPDSTHCHEPSSTDTVQSQGAKGAGPVSCAILAQPDLVFGTYAPHDSPSLVHSCEEGSAFSETGHSLAPASRSLETSCLVPGRDAEVLSGLPQEVVDTITSARAPSTRLLYALKWNLFVNWCSSHREDPRRCPIRIVLSFLQDRLEQRLPPSTLKGNVAAIAAHHDAVDGKSLGKHDLVVRFLRGARRLNPPRPTSIPSWDLSLVLMALQRHPFEPLQSGELKILSLKTVLLSALASIKRVGDLQAFSVDESCLEFGPANSHIVLRPRPEYVPKVPTTPFRDQVVSLQALPSEEADPALAFLCAVRALRLYMDRTQSFRTSDQLFVCFGGQQKGKAVSKQRLAHWIVDAIVLAYQFQDMPCPFGLRAHSTRSVVSSWALAQGTSLTDICRAAGWATPNTFARFYSLRVEPVSSRVLAPSGQ</sequence>
<evidence type="ECO:0000256" key="2">
    <source>
        <dbReference type="ARBA" id="ARBA00023172"/>
    </source>
</evidence>
<evidence type="ECO:0000256" key="1">
    <source>
        <dbReference type="ARBA" id="ARBA00023125"/>
    </source>
</evidence>
<reference evidence="4 5" key="1">
    <citation type="submission" date="2022-01" db="EMBL/GenBank/DDBJ databases">
        <title>A high-quality chromosome-level genome assembly of rohu carp, Labeo rohita.</title>
        <authorList>
            <person name="Arick M.A. II"/>
            <person name="Hsu C.-Y."/>
            <person name="Magbanua Z."/>
            <person name="Pechanova O."/>
            <person name="Grover C."/>
            <person name="Miller E."/>
            <person name="Thrash A."/>
            <person name="Ezzel L."/>
            <person name="Alam S."/>
            <person name="Benzie J."/>
            <person name="Hamilton M."/>
            <person name="Karsi A."/>
            <person name="Lawrence M.L."/>
            <person name="Peterson D.G."/>
        </authorList>
    </citation>
    <scope>NUCLEOTIDE SEQUENCE [LARGE SCALE GENOMIC DNA]</scope>
    <source>
        <strain evidence="5">BAU-BD-2019</strain>
        <tissue evidence="4">Blood</tissue>
    </source>
</reference>
<feature type="region of interest" description="Disordered" evidence="3">
    <location>
        <begin position="149"/>
        <end position="190"/>
    </location>
</feature>
<dbReference type="Gene3D" id="3.30.70.270">
    <property type="match status" value="1"/>
</dbReference>
<keyword evidence="2" id="KW-0233">DNA recombination</keyword>
<dbReference type="SUPFAM" id="SSF56349">
    <property type="entry name" value="DNA breaking-rejoining enzymes"/>
    <property type="match status" value="1"/>
</dbReference>
<dbReference type="CDD" id="cd09275">
    <property type="entry name" value="RNase_HI_RT_DIRS1"/>
    <property type="match status" value="1"/>
</dbReference>
<dbReference type="Gene3D" id="1.10.443.10">
    <property type="entry name" value="Intergrase catalytic core"/>
    <property type="match status" value="1"/>
</dbReference>
<feature type="compositionally biased region" description="Polar residues" evidence="3">
    <location>
        <begin position="151"/>
        <end position="168"/>
    </location>
</feature>
<dbReference type="InterPro" id="IPR011010">
    <property type="entry name" value="DNA_brk_join_enz"/>
</dbReference>
<dbReference type="Gene3D" id="3.10.10.10">
    <property type="entry name" value="HIV Type 1 Reverse Transcriptase, subunit A, domain 1"/>
    <property type="match status" value="1"/>
</dbReference>
<evidence type="ECO:0000313" key="5">
    <source>
        <dbReference type="Proteomes" id="UP000830375"/>
    </source>
</evidence>
<dbReference type="InterPro" id="IPR043128">
    <property type="entry name" value="Rev_trsase/Diguanyl_cyclase"/>
</dbReference>
<feature type="region of interest" description="Disordered" evidence="3">
    <location>
        <begin position="227"/>
        <end position="246"/>
    </location>
</feature>